<protein>
    <recommendedName>
        <fullName evidence="3">CN hydrolase domain-containing protein</fullName>
    </recommendedName>
</protein>
<evidence type="ECO:0000313" key="4">
    <source>
        <dbReference type="EMBL" id="KAG2190142.1"/>
    </source>
</evidence>
<dbReference type="SUPFAM" id="SSF56317">
    <property type="entry name" value="Carbon-nitrogen hydrolase"/>
    <property type="match status" value="1"/>
</dbReference>
<evidence type="ECO:0000259" key="3">
    <source>
        <dbReference type="PROSITE" id="PS50263"/>
    </source>
</evidence>
<dbReference type="EMBL" id="JAEPRC010001046">
    <property type="protein sequence ID" value="KAG2190142.1"/>
    <property type="molecule type" value="Genomic_DNA"/>
</dbReference>
<dbReference type="GO" id="GO:0005739">
    <property type="term" value="C:mitochondrion"/>
    <property type="evidence" value="ECO:0007669"/>
    <property type="project" value="TreeGrafter"/>
</dbReference>
<dbReference type="FunFam" id="3.60.110.10:FF:000002">
    <property type="entry name" value="Nitrilase family member 2"/>
    <property type="match status" value="1"/>
</dbReference>
<name>A0A8H7QCJ9_9FUNG</name>
<evidence type="ECO:0000256" key="2">
    <source>
        <dbReference type="ARBA" id="ARBA00022801"/>
    </source>
</evidence>
<dbReference type="GO" id="GO:0050152">
    <property type="term" value="F:omega-amidase activity"/>
    <property type="evidence" value="ECO:0007669"/>
    <property type="project" value="TreeGrafter"/>
</dbReference>
<evidence type="ECO:0000256" key="1">
    <source>
        <dbReference type="ARBA" id="ARBA00010613"/>
    </source>
</evidence>
<keyword evidence="5" id="KW-1185">Reference proteome</keyword>
<dbReference type="AlphaFoldDB" id="A0A8H7QCJ9"/>
<dbReference type="InterPro" id="IPR045254">
    <property type="entry name" value="Nit1/2_C-N_Hydrolase"/>
</dbReference>
<dbReference type="InterPro" id="IPR036526">
    <property type="entry name" value="C-N_Hydrolase_sf"/>
</dbReference>
<dbReference type="InterPro" id="IPR003010">
    <property type="entry name" value="C-N_Hydrolase"/>
</dbReference>
<dbReference type="Gene3D" id="3.60.110.10">
    <property type="entry name" value="Carbon-nitrogen hydrolase"/>
    <property type="match status" value="1"/>
</dbReference>
<dbReference type="PROSITE" id="PS50263">
    <property type="entry name" value="CN_HYDROLASE"/>
    <property type="match status" value="1"/>
</dbReference>
<dbReference type="CDD" id="cd07572">
    <property type="entry name" value="nit"/>
    <property type="match status" value="1"/>
</dbReference>
<dbReference type="Proteomes" id="UP000650833">
    <property type="component" value="Unassembled WGS sequence"/>
</dbReference>
<dbReference type="GO" id="GO:0006107">
    <property type="term" value="P:oxaloacetate metabolic process"/>
    <property type="evidence" value="ECO:0007669"/>
    <property type="project" value="TreeGrafter"/>
</dbReference>
<dbReference type="PANTHER" id="PTHR23088">
    <property type="entry name" value="NITRILASE-RELATED"/>
    <property type="match status" value="1"/>
</dbReference>
<organism evidence="4 5">
    <name type="scientific">Mucor plumbeus</name>
    <dbReference type="NCBI Taxonomy" id="97098"/>
    <lineage>
        <taxon>Eukaryota</taxon>
        <taxon>Fungi</taxon>
        <taxon>Fungi incertae sedis</taxon>
        <taxon>Mucoromycota</taxon>
        <taxon>Mucoromycotina</taxon>
        <taxon>Mucoromycetes</taxon>
        <taxon>Mucorales</taxon>
        <taxon>Mucorineae</taxon>
        <taxon>Mucoraceae</taxon>
        <taxon>Mucor</taxon>
    </lineage>
</organism>
<comment type="similarity">
    <text evidence="1">Belongs to the carbon-nitrogen hydrolase superfamily. NIT1/NIT2 family.</text>
</comment>
<dbReference type="GO" id="GO:0006528">
    <property type="term" value="P:asparagine metabolic process"/>
    <property type="evidence" value="ECO:0007669"/>
    <property type="project" value="TreeGrafter"/>
</dbReference>
<comment type="caution">
    <text evidence="4">The sequence shown here is derived from an EMBL/GenBank/DDBJ whole genome shotgun (WGS) entry which is preliminary data.</text>
</comment>
<dbReference type="PROSITE" id="PS01227">
    <property type="entry name" value="UPF0012"/>
    <property type="match status" value="1"/>
</dbReference>
<accession>A0A8H7QCJ9</accession>
<proteinExistence type="inferred from homology"/>
<reference evidence="4" key="1">
    <citation type="submission" date="2020-12" db="EMBL/GenBank/DDBJ databases">
        <title>Metabolic potential, ecology and presence of endohyphal bacteria is reflected in genomic diversity of Mucoromycotina.</title>
        <authorList>
            <person name="Muszewska A."/>
            <person name="Okrasinska A."/>
            <person name="Steczkiewicz K."/>
            <person name="Drgas O."/>
            <person name="Orlowska M."/>
            <person name="Perlinska-Lenart U."/>
            <person name="Aleksandrzak-Piekarczyk T."/>
            <person name="Szatraj K."/>
            <person name="Zielenkiewicz U."/>
            <person name="Pilsyk S."/>
            <person name="Malc E."/>
            <person name="Mieczkowski P."/>
            <person name="Kruszewska J.S."/>
            <person name="Biernat P."/>
            <person name="Pawlowska J."/>
        </authorList>
    </citation>
    <scope>NUCLEOTIDE SEQUENCE</scope>
    <source>
        <strain evidence="4">CBS 226.32</strain>
    </source>
</reference>
<dbReference type="OrthoDB" id="10250282at2759"/>
<dbReference type="Pfam" id="PF00795">
    <property type="entry name" value="CN_hydrolase"/>
    <property type="match status" value="1"/>
</dbReference>
<dbReference type="InterPro" id="IPR001110">
    <property type="entry name" value="UPF0012_CS"/>
</dbReference>
<dbReference type="PANTHER" id="PTHR23088:SF30">
    <property type="entry name" value="OMEGA-AMIDASE NIT2"/>
    <property type="match status" value="1"/>
</dbReference>
<keyword evidence="2" id="KW-0378">Hydrolase</keyword>
<evidence type="ECO:0000313" key="5">
    <source>
        <dbReference type="Proteomes" id="UP000650833"/>
    </source>
</evidence>
<feature type="domain" description="CN hydrolase" evidence="3">
    <location>
        <begin position="20"/>
        <end position="267"/>
    </location>
</feature>
<dbReference type="GO" id="GO:0006541">
    <property type="term" value="P:glutamine metabolic process"/>
    <property type="evidence" value="ECO:0007669"/>
    <property type="project" value="TreeGrafter"/>
</dbReference>
<sequence length="306" mass="33712">MSLNFIRKMSNTVLSTCSPFKLALVQIGAGADKSKNLSHARDKIIEASKNGAQIVVLPECFNSPYGTNFFPDYAEPLNGGESTTMLSAAAKEANVYLIGGSIPEREESTGKIFNTLTAYDPSGKMIAKHRKVHLFDIDIPGGITFKESDVLTGGNWLTHIDTKYGKLGVGICYDMRFPEMATIAARKGCMAMIYPGAFNMTTGPLHWELLQRARAVDNQMYVAACGPARDENANYVAWGHSTIVDPKGSVVVTCEEKETIIYADIDPELIKTTRQYVPLYNQRRFDIYGDVSETVQQNEEGQATKK</sequence>
<gene>
    <name evidence="4" type="ORF">INT46_005187</name>
</gene>